<sequence>MHNIGKVTSVTFDKLIFEVSDFEKLNYNLLGQIYIAKGVIDYVTIKNEYSEKFIYQVVKVEDKEIPLSSEEESKFKYVGNFECVPVGMIRNGKIEFNLKKYPFLQDKVYLTSKEEMELMFSYYKNDNDIILGLIDEQYDAYFNTNKLLTNHTAIIGNTGSGKSTTVRQIISKINKQNTENLHFHIFDIHDEYRGIDNVTKINVLKDFKINIKNLELQDWVNLIKPSELVQLPILQMALKIANAIENEEIDILWLKCYLALQLYRNQQTDVVGKRTKIISILEGTDIDTSKYHSQYGNLKEEDEKKFIEDLEKHLSSKSNDLSIIEILESANYNIPSFEKLLEGLNYVFLLEESKGNNQARAYSATLETRIKNVQSRFYELFGYEDTILDDKTNIYSVSELDDDLLLFFTTYILKKEFEKNKIKKIEERSVNIFIFEEAHRYISKLKENSQFNEVEVFKKIAREGRKFGCFLMLSSQRPSELSSTVLSQCNNFIIHRIKNNVDLEYIMNTIPYINRFQLKRFSNLPNGTAFVVGELFPIPVEIKITETYSKNITSTPKIIYEK</sequence>
<dbReference type="InterPro" id="IPR027417">
    <property type="entry name" value="P-loop_NTPase"/>
</dbReference>
<comment type="caution">
    <text evidence="2">The sequence shown here is derived from an EMBL/GenBank/DDBJ whole genome shotgun (WGS) entry which is preliminary data.</text>
</comment>
<dbReference type="PANTHER" id="PTHR42957:SF1">
    <property type="entry name" value="HELICASE MJ1565-RELATED"/>
    <property type="match status" value="1"/>
</dbReference>
<dbReference type="InterPro" id="IPR008571">
    <property type="entry name" value="HerA-like"/>
</dbReference>
<evidence type="ECO:0000259" key="1">
    <source>
        <dbReference type="Pfam" id="PF01935"/>
    </source>
</evidence>
<dbReference type="EMBL" id="JAUOQO010000004">
    <property type="protein sequence ID" value="MDO6573596.1"/>
    <property type="molecule type" value="Genomic_DNA"/>
</dbReference>
<dbReference type="RefSeq" id="WP_046467288.1">
    <property type="nucleotide sequence ID" value="NZ_JAUOQO010000004.1"/>
</dbReference>
<reference evidence="2" key="1">
    <citation type="submission" date="2023-07" db="EMBL/GenBank/DDBJ databases">
        <title>Genome content predicts the carbon catabolic preferences of heterotrophic bacteria.</title>
        <authorList>
            <person name="Gralka M."/>
        </authorList>
    </citation>
    <scope>NUCLEOTIDE SEQUENCE</scope>
    <source>
        <strain evidence="2">E2R20</strain>
    </source>
</reference>
<keyword evidence="2" id="KW-0067">ATP-binding</keyword>
<dbReference type="PANTHER" id="PTHR42957">
    <property type="entry name" value="HELICASE MJ1565-RELATED"/>
    <property type="match status" value="1"/>
</dbReference>
<dbReference type="Gene3D" id="3.40.50.300">
    <property type="entry name" value="P-loop containing nucleotide triphosphate hydrolases"/>
    <property type="match status" value="2"/>
</dbReference>
<name>A0AAW7YSE8_9STAP</name>
<evidence type="ECO:0000313" key="2">
    <source>
        <dbReference type="EMBL" id="MDO6573596.1"/>
    </source>
</evidence>
<dbReference type="Pfam" id="PF01935">
    <property type="entry name" value="DUF87"/>
    <property type="match status" value="1"/>
</dbReference>
<gene>
    <name evidence="2" type="ORF">Q4528_05420</name>
</gene>
<accession>A0AAW7YSE8</accession>
<dbReference type="Proteomes" id="UP001170310">
    <property type="component" value="Unassembled WGS sequence"/>
</dbReference>
<dbReference type="GO" id="GO:0005524">
    <property type="term" value="F:ATP binding"/>
    <property type="evidence" value="ECO:0007669"/>
    <property type="project" value="UniProtKB-KW"/>
</dbReference>
<keyword evidence="3" id="KW-1185">Reference proteome</keyword>
<dbReference type="SUPFAM" id="SSF52540">
    <property type="entry name" value="P-loop containing nucleoside triphosphate hydrolases"/>
    <property type="match status" value="1"/>
</dbReference>
<proteinExistence type="predicted"/>
<keyword evidence="2" id="KW-0547">Nucleotide-binding</keyword>
<feature type="domain" description="Helicase HerA central" evidence="1">
    <location>
        <begin position="135"/>
        <end position="325"/>
    </location>
</feature>
<evidence type="ECO:0000313" key="3">
    <source>
        <dbReference type="Proteomes" id="UP001170310"/>
    </source>
</evidence>
<dbReference type="AlphaFoldDB" id="A0AAW7YSE8"/>
<protein>
    <submittedName>
        <fullName evidence="2">ATP-binding protein</fullName>
    </submittedName>
</protein>
<dbReference type="InterPro" id="IPR002789">
    <property type="entry name" value="HerA_central"/>
</dbReference>
<organism evidence="2 3">
    <name type="scientific">Staphylococcus pasteuri_A</name>
    <dbReference type="NCBI Taxonomy" id="3062664"/>
    <lineage>
        <taxon>Bacteria</taxon>
        <taxon>Bacillati</taxon>
        <taxon>Bacillota</taxon>
        <taxon>Bacilli</taxon>
        <taxon>Bacillales</taxon>
        <taxon>Staphylococcaceae</taxon>
        <taxon>Staphylococcus</taxon>
    </lineage>
</organism>